<dbReference type="AlphaFoldDB" id="A0A0A0BQA6"/>
<proteinExistence type="predicted"/>
<accession>A0A0A0BQA6</accession>
<gene>
    <name evidence="2" type="ORF">N868_14240</name>
</gene>
<reference evidence="2 3" key="1">
    <citation type="submission" date="2013-08" db="EMBL/GenBank/DDBJ databases">
        <title>Genome sequencing of Cellulomonas carbonis T26.</title>
        <authorList>
            <person name="Chen F."/>
            <person name="Li Y."/>
            <person name="Wang G."/>
        </authorList>
    </citation>
    <scope>NUCLEOTIDE SEQUENCE [LARGE SCALE GENOMIC DNA]</scope>
    <source>
        <strain evidence="2 3">T26</strain>
    </source>
</reference>
<dbReference type="Proteomes" id="UP000029839">
    <property type="component" value="Unassembled WGS sequence"/>
</dbReference>
<feature type="transmembrane region" description="Helical" evidence="1">
    <location>
        <begin position="39"/>
        <end position="59"/>
    </location>
</feature>
<name>A0A0A0BQA6_9CELL</name>
<evidence type="ECO:0000313" key="2">
    <source>
        <dbReference type="EMBL" id="KGM10663.1"/>
    </source>
</evidence>
<comment type="caution">
    <text evidence="2">The sequence shown here is derived from an EMBL/GenBank/DDBJ whole genome shotgun (WGS) entry which is preliminary data.</text>
</comment>
<protein>
    <submittedName>
        <fullName evidence="2">Uncharacterized protein</fullName>
    </submittedName>
</protein>
<dbReference type="RefSeq" id="WP_043606668.1">
    <property type="nucleotide sequence ID" value="NZ_AXCY01000043.1"/>
</dbReference>
<evidence type="ECO:0000313" key="3">
    <source>
        <dbReference type="Proteomes" id="UP000029839"/>
    </source>
</evidence>
<reference evidence="2 3" key="2">
    <citation type="journal article" date="2015" name="Stand. Genomic Sci.">
        <title>Draft genome sequence of Cellulomonas carbonis T26(T) and comparative analysis of six Cellulomonas genomes.</title>
        <authorList>
            <person name="Zhuang W."/>
            <person name="Zhang S."/>
            <person name="Xia X."/>
            <person name="Wang G."/>
        </authorList>
    </citation>
    <scope>NUCLEOTIDE SEQUENCE [LARGE SCALE GENOMIC DNA]</scope>
    <source>
        <strain evidence="2 3">T26</strain>
    </source>
</reference>
<dbReference type="EMBL" id="AXCY01000043">
    <property type="protein sequence ID" value="KGM10663.1"/>
    <property type="molecule type" value="Genomic_DNA"/>
</dbReference>
<keyword evidence="1" id="KW-0812">Transmembrane</keyword>
<keyword evidence="1" id="KW-1133">Transmembrane helix</keyword>
<evidence type="ECO:0000256" key="1">
    <source>
        <dbReference type="SAM" id="Phobius"/>
    </source>
</evidence>
<sequence>MPLTITVLGALVTLAGAAALVLAFRQGQADRPDDERLTFRRAVALLAGGSLLLLVGTVLQTSV</sequence>
<keyword evidence="3" id="KW-1185">Reference proteome</keyword>
<organism evidence="2 3">
    <name type="scientific">Cellulomonas carbonis T26</name>
    <dbReference type="NCBI Taxonomy" id="947969"/>
    <lineage>
        <taxon>Bacteria</taxon>
        <taxon>Bacillati</taxon>
        <taxon>Actinomycetota</taxon>
        <taxon>Actinomycetes</taxon>
        <taxon>Micrococcales</taxon>
        <taxon>Cellulomonadaceae</taxon>
        <taxon>Cellulomonas</taxon>
    </lineage>
</organism>
<keyword evidence="1" id="KW-0472">Membrane</keyword>